<proteinExistence type="predicted"/>
<accession>A0AAE3MCK2</accession>
<dbReference type="Pfam" id="PF20620">
    <property type="entry name" value="DUF6805"/>
    <property type="match status" value="1"/>
</dbReference>
<dbReference type="Pfam" id="PF20736">
    <property type="entry name" value="Glyco_hydro127M"/>
    <property type="match status" value="1"/>
</dbReference>
<evidence type="ECO:0000259" key="3">
    <source>
        <dbReference type="Pfam" id="PF20620"/>
    </source>
</evidence>
<evidence type="ECO:0000313" key="6">
    <source>
        <dbReference type="Proteomes" id="UP001207408"/>
    </source>
</evidence>
<dbReference type="GO" id="GO:0016787">
    <property type="term" value="F:hydrolase activity"/>
    <property type="evidence" value="ECO:0007669"/>
    <property type="project" value="UniProtKB-KW"/>
</dbReference>
<reference evidence="5" key="1">
    <citation type="submission" date="2022-10" db="EMBL/GenBank/DDBJ databases">
        <authorList>
            <person name="Yu W.X."/>
        </authorList>
    </citation>
    <scope>NUCLEOTIDE SEQUENCE</scope>
    <source>
        <strain evidence="5">D04</strain>
    </source>
</reference>
<evidence type="ECO:0000259" key="2">
    <source>
        <dbReference type="Pfam" id="PF16375"/>
    </source>
</evidence>
<evidence type="ECO:0000313" key="5">
    <source>
        <dbReference type="EMBL" id="MCW3805331.1"/>
    </source>
</evidence>
<feature type="domain" description="DUF4986" evidence="2">
    <location>
        <begin position="549"/>
        <end position="626"/>
    </location>
</feature>
<keyword evidence="5" id="KW-0378">Hydrolase</keyword>
<evidence type="ECO:0000259" key="1">
    <source>
        <dbReference type="Pfam" id="PF07944"/>
    </source>
</evidence>
<dbReference type="Proteomes" id="UP001207408">
    <property type="component" value="Unassembled WGS sequence"/>
</dbReference>
<dbReference type="InterPro" id="IPR012878">
    <property type="entry name" value="Beta-AFase-like_GH127_cat"/>
</dbReference>
<comment type="caution">
    <text evidence="5">The sequence shown here is derived from an EMBL/GenBank/DDBJ whole genome shotgun (WGS) entry which is preliminary data.</text>
</comment>
<dbReference type="PANTHER" id="PTHR31151:SF0">
    <property type="entry name" value="PROLINE-TRNA LIGASE (DUF1680)"/>
    <property type="match status" value="1"/>
</dbReference>
<name>A0AAE3MCK2_9BACT</name>
<dbReference type="PROSITE" id="PS51257">
    <property type="entry name" value="PROKAR_LIPOPROTEIN"/>
    <property type="match status" value="1"/>
</dbReference>
<dbReference type="PANTHER" id="PTHR31151">
    <property type="entry name" value="PROLINE-TRNA LIGASE (DUF1680)"/>
    <property type="match status" value="1"/>
</dbReference>
<gene>
    <name evidence="5" type="ORF">OM074_06810</name>
</gene>
<dbReference type="InterPro" id="IPR008928">
    <property type="entry name" value="6-hairpin_glycosidase_sf"/>
</dbReference>
<sequence>MNRVRSCFVLLLSVALFSCQQPTDRGCEYFDLSSVKLLPSMFYDAQQMDKAYILKLDADRLLAPYLREAGLNPLKESYGNWENTGLDGHVGGHYLTACALMYAATGDTVMLSKVDYFVNWIKKCQDANSNGYVGGIPGGQKMWEEIAKGDIREGTFSLNGKWVPLYNIHKIFAGLRDAWIYANSETAKNVLIKLSNWFYKSTAHLSDKQLQQILISEHGGMNEVFVDVFEITKETKFLEFAKRFSDMSLLAPLTKKENKLPGMHANTQIPKVIGYKRYADVANDTLWNGAVHYFWNTVVNDMSVAIGGNSVREHFHPTDDFSSMIESEQGPESCNTYNMLKLTRLLFQSDADVKYIDYYERALYNHILSSQHPHKGGFVYFTPMRPQHYRVYSTAQNCFWCCVGSGLENHGKYGEMIYAHAQNELLVNLFIPSRLNWKEKGVVLEQHTKFPYSDISSIHIESVTDADFVLKVRVPDWTNPDSVKIWVNQKQRNVAIQNGYVEISNKWKNGDEVKMQFPMGIHVDNLPDQSNYACISYGPIVLAAKTDTVNLQGLFSDDSRMGHVAQGKQYALDKAPTIVSDQKDFSALVKPLEIEKLQFVINSNGLDSLVLQPFYSLHDARYMIYWPVYTKEELVARKNELEKIERQRLALKEKTIDEVAPGEQQPESDHFFKGNKTRSGIHQNNFWRDATGWFSYLLNDKDNKAKVLRIEYFGLDAGREFDIEMNGVLLATVSLKGDKGDRFYTVDYVVSDKIKALSKNGKHVLKFIAKKNSTAGGIYHVRLLK</sequence>
<protein>
    <submittedName>
        <fullName evidence="5">Glycoside hydrolase family 127 protein</fullName>
    </submittedName>
</protein>
<dbReference type="RefSeq" id="WP_301198702.1">
    <property type="nucleotide sequence ID" value="NZ_JAPDPI010000010.1"/>
</dbReference>
<evidence type="ECO:0000259" key="4">
    <source>
        <dbReference type="Pfam" id="PF20736"/>
    </source>
</evidence>
<dbReference type="InterPro" id="IPR049046">
    <property type="entry name" value="Beta-AFase-like_GH127_middle"/>
</dbReference>
<dbReference type="InterPro" id="IPR046544">
    <property type="entry name" value="GH146_SB_dom"/>
</dbReference>
<dbReference type="Pfam" id="PF07944">
    <property type="entry name" value="Beta-AFase-like_GH127_cat"/>
    <property type="match status" value="1"/>
</dbReference>
<keyword evidence="6" id="KW-1185">Reference proteome</keyword>
<feature type="domain" description="Glycoside hydrolase GH146 substrate-binding" evidence="3">
    <location>
        <begin position="650"/>
        <end position="784"/>
    </location>
</feature>
<feature type="domain" description="Non-reducing end beta-L-arabinofuranosidase-like GH127 catalytic" evidence="1">
    <location>
        <begin position="34"/>
        <end position="415"/>
    </location>
</feature>
<dbReference type="EMBL" id="JAPDPI010000010">
    <property type="protein sequence ID" value="MCW3805331.1"/>
    <property type="molecule type" value="Genomic_DNA"/>
</dbReference>
<dbReference type="SUPFAM" id="SSF48208">
    <property type="entry name" value="Six-hairpin glycosidases"/>
    <property type="match status" value="1"/>
</dbReference>
<dbReference type="Pfam" id="PF16375">
    <property type="entry name" value="DUF4986"/>
    <property type="match status" value="1"/>
</dbReference>
<dbReference type="InterPro" id="IPR032275">
    <property type="entry name" value="DUF4986"/>
</dbReference>
<dbReference type="GO" id="GO:0005975">
    <property type="term" value="P:carbohydrate metabolic process"/>
    <property type="evidence" value="ECO:0007669"/>
    <property type="project" value="InterPro"/>
</dbReference>
<organism evidence="5 6">
    <name type="scientific">Plebeiibacterium marinum</name>
    <dbReference type="NCBI Taxonomy" id="2992111"/>
    <lineage>
        <taxon>Bacteria</taxon>
        <taxon>Pseudomonadati</taxon>
        <taxon>Bacteroidota</taxon>
        <taxon>Bacteroidia</taxon>
        <taxon>Marinilabiliales</taxon>
        <taxon>Marinilabiliaceae</taxon>
        <taxon>Plebeiibacterium</taxon>
    </lineage>
</organism>
<dbReference type="AlphaFoldDB" id="A0AAE3MCK2"/>
<feature type="domain" description="Non-reducing end beta-L-arabinofuranosidase-like GH127 middle" evidence="4">
    <location>
        <begin position="425"/>
        <end position="519"/>
    </location>
</feature>